<accession>A0ABT5FA08</accession>
<sequence length="45" mass="4624">MTTTVITVASMAGGAATILAAHKYTSMFYPVILLVPGAIGLLFPI</sequence>
<keyword evidence="1" id="KW-0812">Transmembrane</keyword>
<keyword evidence="1" id="KW-0472">Membrane</keyword>
<evidence type="ECO:0000313" key="2">
    <source>
        <dbReference type="EMBL" id="MDC2887698.1"/>
    </source>
</evidence>
<evidence type="ECO:0000313" key="3">
    <source>
        <dbReference type="Proteomes" id="UP001528411"/>
    </source>
</evidence>
<keyword evidence="3" id="KW-1185">Reference proteome</keyword>
<feature type="transmembrane region" description="Helical" evidence="1">
    <location>
        <begin position="26"/>
        <end position="43"/>
    </location>
</feature>
<gene>
    <name evidence="2" type="ORF">PN838_01030</name>
</gene>
<organism evidence="2 3">
    <name type="scientific">Psychrosphaera algicola</name>
    <dbReference type="NCBI Taxonomy" id="3023714"/>
    <lineage>
        <taxon>Bacteria</taxon>
        <taxon>Pseudomonadati</taxon>
        <taxon>Pseudomonadota</taxon>
        <taxon>Gammaproteobacteria</taxon>
        <taxon>Alteromonadales</taxon>
        <taxon>Pseudoalteromonadaceae</taxon>
        <taxon>Psychrosphaera</taxon>
    </lineage>
</organism>
<keyword evidence="1" id="KW-1133">Transmembrane helix</keyword>
<comment type="caution">
    <text evidence="2">The sequence shown here is derived from an EMBL/GenBank/DDBJ whole genome shotgun (WGS) entry which is preliminary data.</text>
</comment>
<proteinExistence type="predicted"/>
<protein>
    <submittedName>
        <fullName evidence="2">Uncharacterized protein</fullName>
    </submittedName>
</protein>
<evidence type="ECO:0000256" key="1">
    <source>
        <dbReference type="SAM" id="Phobius"/>
    </source>
</evidence>
<reference evidence="2 3" key="1">
    <citation type="submission" date="2023-01" db="EMBL/GenBank/DDBJ databases">
        <title>Psychrosphaera sp. nov., isolated from marine algae.</title>
        <authorList>
            <person name="Bayburt H."/>
            <person name="Choi B.J."/>
            <person name="Kim J.M."/>
            <person name="Choi D.G."/>
            <person name="Jeon C.O."/>
        </authorList>
    </citation>
    <scope>NUCLEOTIDE SEQUENCE [LARGE SCALE GENOMIC DNA]</scope>
    <source>
        <strain evidence="2 3">G1-22</strain>
    </source>
</reference>
<dbReference type="Proteomes" id="UP001528411">
    <property type="component" value="Unassembled WGS sequence"/>
</dbReference>
<dbReference type="RefSeq" id="WP_272179504.1">
    <property type="nucleotide sequence ID" value="NZ_JAQOMS010000002.1"/>
</dbReference>
<dbReference type="EMBL" id="JAQOMS010000002">
    <property type="protein sequence ID" value="MDC2887698.1"/>
    <property type="molecule type" value="Genomic_DNA"/>
</dbReference>
<name>A0ABT5FA08_9GAMM</name>